<evidence type="ECO:0000256" key="11">
    <source>
        <dbReference type="SAM" id="Coils"/>
    </source>
</evidence>
<dbReference type="InterPro" id="IPR026983">
    <property type="entry name" value="DHC"/>
</dbReference>
<dbReference type="GO" id="GO:0045505">
    <property type="term" value="F:dynein intermediate chain binding"/>
    <property type="evidence" value="ECO:0007669"/>
    <property type="project" value="InterPro"/>
</dbReference>
<dbReference type="InterPro" id="IPR024317">
    <property type="entry name" value="Dynein_heavy_chain_D4_dom"/>
</dbReference>
<dbReference type="InterPro" id="IPR013602">
    <property type="entry name" value="Dynein_heavy_linker"/>
</dbReference>
<dbReference type="Gene3D" id="1.10.8.710">
    <property type="match status" value="1"/>
</dbReference>
<dbReference type="Gene3D" id="1.20.920.30">
    <property type="match status" value="1"/>
</dbReference>
<evidence type="ECO:0000256" key="1">
    <source>
        <dbReference type="ARBA" id="ARBA00004245"/>
    </source>
</evidence>
<keyword evidence="4" id="KW-0493">Microtubule</keyword>
<dbReference type="InterPro" id="IPR027417">
    <property type="entry name" value="P-loop_NTPase"/>
</dbReference>
<dbReference type="GO" id="GO:0004843">
    <property type="term" value="F:cysteine-type deubiquitinase activity"/>
    <property type="evidence" value="ECO:0007669"/>
    <property type="project" value="InterPro"/>
</dbReference>
<feature type="coiled-coil region" evidence="11">
    <location>
        <begin position="2678"/>
        <end position="2729"/>
    </location>
</feature>
<dbReference type="Gene3D" id="6.10.140.1060">
    <property type="match status" value="1"/>
</dbReference>
<dbReference type="GO" id="GO:0051959">
    <property type="term" value="F:dynein light intermediate chain binding"/>
    <property type="evidence" value="ECO:0007669"/>
    <property type="project" value="InterPro"/>
</dbReference>
<sequence length="4177" mass="483602">MEKRKVSYKFSRIPRNPIEQPVPMDLSGEITKLFETKRKKKKRISEYMCESIRKTRLKSSKSLEDASYPMVPSKPITVSDFRKFGENYPISEMSRFEEKCIEYKIAGRGLQKQYPQLLADMMKETKQEYVKLMHCTAMNLRIRSCYPEVLFTIEPYKFIGKTDRYDDFLRTRKSLQNKWILHYPVLRKIHKECVVNLPYELFQISFTKVNSLSELEYLFKDKSQRASQFIYEFYLNIISIVDKEETKHKDKYPSRSYLAASTGLLSLHISRSIAHTLLKIVRVTSADDTKPYLKLEVFFEKQLLLSPDASEVIEAYHNFMDRIIDIGKEVYVLERNKIRGYENKFINLCLTDDFISQCKDKIKRNINKHYEPVLAYIEDLNSKFLVIYADIDSQLFYDSIADIRFEAGCTKINYYRNYLHKVMFIPDHEFVRIGKMFLDSYRETLHKGLGKNISSIFQILCDQHYREVSDLCKTFSTIQERATDTPRTTEELIETGKFMTWIKNENLPELNARVHNSLLSLCQIIDLGILTEDHMRLNARAIKWLDDILPILENHSSTFEGLKFDAEEKLQKVVEDVNDMIKDVYPVLVVLDEMDDIGRTRVYLNEISLHMIKIKEIEAQIAWINKEEYEDLKNHVHPFYHLMKLCLDVQRNVSVWQDGPFEMLNYESTRTTVDKYHEELTELHKVYRKKLRQAQDENIPLRFKGTVDDPDILNWPAPLKLCGTALKLMEDFKPAVDVMKIICNPNLKKRHWMAISEIAKEDVTPNAGTTLRKIMKIDFQSSLREYEIISTGASKEKQLIDHLEEIEDQWKRIQFTVIDEPKTGEIKILSHLEDIDDIVNDHTIKLATMRSSVFVKPHEKEVMRFYTKILNIKSTIEAWGKVQKDILKLLPIFRNERMTIIAPKETALFSQTSKVYGYFIGMISHDSRIMKIVETTDITKAIEACSSDLEVIDKGIISYLNLTRLSFPRLYFLSNVELLEVVSDPKHALKSGKFLIKLFPGIHSLNTNNTYILGISNSQSEKLEFACPISKLKDNKVETLCSQLEEQMRASLKSQMGNCFKTFKRTDLKNKLPLYCEQILRVVSQIFWTDNMEGALSLTHNIKLRIYYQQLMNNMDDKIKMLTDDLTNSERKKLRSLIVDDINNKALLKNILDSNNIDPTNFEWKSHFKYHYRNSSCHIHILNSSLQYLFEYFGNSFHHIATPLTDRCTRILINAFSMHYNGLLKGYSGTGKSQTIKWLVRSFGGLLIVFHCSKNLTYSTITRLILGSLMCGSWLCLDNFGAIPQGVLSAISQDLSIIHIAKIRNLKSCNIGGTLTDLSPTSFLCACLESESYKRELPLNLKVSFRTMTKLSPELDKIAEALLLSQGFQSAISLSRRTCHVLRFIEDMMPCYNFGLNTLTQILNKCDTLKKDGEEMDEAFTVANCLKEVIFPQIKIQHEKLFISILTDVFPEFNIEQKSKYDLEIMVNTLLIEMNVQPDENLIKNVLQTYENICRRSCIVLVGEAFSGKTISLRVCKKIVESVSQQTVTHHIINPNCFDYKTFYGEIDKCTQKWRDGVFTQLIRDIASLEPSGRTWITLDGTINPTELENISPMLNEDNTFYSDSGESLMLEGYTTTFFEVENLNSSSPSIIAHCVVIYFHGSTKIWKHLVESWIANCSSEWIRDFRNQIFDLFCWIIPPSLEFIRIHCHQLCTSTEPSLVNNMLLLTQFILDEVFSNLNKREEDAKNFPTWIQSTVIQAVVLGLGSILDATSRTKFDEFFKTLWKGVNTEHPHPETLDKLEVALPQESSLFEYQYLYRQRGNWKLYQDILKTEKIVESPYMNDFLVPTADSLRTAMILNMFIKNQKPCILIGPTGTGKTILIEHILINTLNKNRFDIAHINFNLDLESKTTQKFVLGKLNKRKNNVYIPPTGQNFLLFIDNLNQVSTNEFGVSSSTELLRQYLDHKVWYDFNSANRVYLESINIVSAMGLLGGCNKKLSPRFLRHFGIFAINEFTEETITRIYSNSLLHIWKKSGFPGDIATITNQLAQATHNIYKQIRKFCRPTVSRCHYLFSLSSISKITQGCAMLRKETYDANKKIFLKLWVHETLRVFGDRLNTLDSNWLLQKIKEGIVGDFNESFEDHFENNGCPLNKIVFSTINDKNNSNSKKYDENIDHTYLLDYFTAALTDYNEKHEFKLEIVIFQNALEKLLKLSRILSFCPGNALMIGPCASGKQSLTKLACFIHKQKLHQPIITQKYSLQDWNADVKTVLKEVGALENKCVFLVTEEQLISDTFLQNIESLLLNGEIPGLYTVEDKQQILQLARLSAQGGNKNLEISSSSVFLHFNKKCKENLHLILSLSATSDKLRYRLRNYPGIFNCHVICWDDWSNESLQDVAKVWVSSLELKTQDEEKVIDILVYFHRESQNIAKQLLSTTKFPVHVTATAFIHLLKLFIEQVRRKRNKIDEKKKLYLQGLGKLSYAADQISSMQKALAEYQPQLAEMTQKAVQMTEQIALETIEVEKASALVRKDEEIASEQASVAQILKSECEAELAQAIPILEDAISALNTLKPSDITLVKSMKNPPDAIKLVMAAVCVIKDVKPDRIPDPSTGRKTIDYWGPSKRILGDMNFLQTLKDFDKDNIKPEIMVKIRKEYLPHKDFKPHVVAKASSAAEGLCKWIIAMDLYDKVAKEVAPKKEKLENSEREYAATMAILNQKKEEVKRIEEKLAGLKELLDDATRKQWKLQREVDICNKKLGSAQKLIGSLGGEKLRWTEAVESLGLQEKLLCGNVLVSSAIVAYLGPFGGTLRHTIIEKWHQFINELLPCCEEFDIIESFSSQYKSELWLKKGLPNDELFLQNGVIHDCSRLFCVLVDPEYQADEWIKKIERRNDLTIMKLTHDDYLEKLKYCIEVGKPISIHKIKSVLPTCLYQFLANYIHVNNNDPMTMLNGIHIKMSPKFRLYMVSNIADPEFSPELQSKVTIINFGITDTALSDCLLQIVTEIEKPELKKLRKELYSKRGKNRVELAELENKILKTLCESEADILEDENSIKILDQSKDLVMIVREKQKESEEMEEFINNFRNQYTCIPSYVANLYFSIAKLRDFNHIYQFSLKWFMELYHRSILLSAKSKKILTRCENISKTFTYHLYKNISNCLYERDKLTFLFWFAISITQFKNSISYDEINMLLRDDFSIEIMTTEEKLNQLRNLTGFLDLIDNFDLNLWKNYIESPGFDNIPPPWHTTLTKFHQLLITKFFKPHCLLNRMKHFISTELGEEFMKPQYYDISDTYNESYSLSPILFIMSKEINPLDKIQSLAKKKKVLHTLQILSFGPENISEACEMIDHAQNCGYWICLQNCHVVPHWFEILEKKLVEWNFENTHENFRLWLISEATEAMPIELLQNSIKVVLDYPSDFKENLMTVYKNDPISEPDFLGSCAGKHPVFSRLLYGLISFHCALRKRNSFGVFGWKSPFSFTDQELLISIHQLQDVLNEGSFTNGSMQKLEYIIGRCHYGSNIDDPIDFSCIMVLLEQFLNLDVAKKADYKFNNLVRYGLPKKSDYKDYINFISMLPGQDEPEIFGISEITNDFASAQRSKDILSTILNFHSVQEKKTVESNEFSLIFSIEDILKDLPTSLENKRIKCFVLCEEISLYNILLKRMIDTLHHLKQSVGGTVLISSEYEEMAEDIIHSRVPRLWKQYTFPNNNRLSSFVKNLNDRIQFFRNLKENGRHFWLAAFFRPKALLTQTRLNFLSKSNTTLGTSSLEYVVPRHEALIENDEKLWSNDPSIRVVCLDDLKLRIQRFAPQFRGSSQQDAQEFLCYLLEGLHEDVNMAVDEPNPNPKPVLMEIDKSFSFNVDAMDSWSRFLIMNKSKFVDNFVGQLKSTLRCTFCGYCSETFDPFWELSLPIPQRSGQLSLSHCLDSFTSVEILDGEEKPTCSMCREKRKCLKSLFINKFPKILVIHLKRFSQTVEFSDKLNTFVDFPLIGLDMSPYAAEDIVPCPYNLYAISNHSGTTYSGHYTAYCRHLYTKIWHEYNDSLVSSISSNSLVSGDAYILFCQQEAHYKFEQRDVDSVKSYCSVSDPDSTLRTVHYSADNHDMFNTVVEKHETPVYLAPAAHSEPVDIVYSGPVLNVSRRRKNSLTRPRFLKMTEETPSAPRYKRDSGFIGNKYLYNFHSEGLTTYLKLAEERLKSSQIYGGF</sequence>
<dbReference type="Pfam" id="PF00443">
    <property type="entry name" value="UCH"/>
    <property type="match status" value="1"/>
</dbReference>
<dbReference type="Pfam" id="PF12774">
    <property type="entry name" value="AAA_6"/>
    <property type="match status" value="1"/>
</dbReference>
<evidence type="ECO:0000256" key="5">
    <source>
        <dbReference type="ARBA" id="ARBA00022741"/>
    </source>
</evidence>
<dbReference type="SUPFAM" id="SSF52540">
    <property type="entry name" value="P-loop containing nucleoside triphosphate hydrolases"/>
    <property type="match status" value="3"/>
</dbReference>
<dbReference type="CDD" id="cd02674">
    <property type="entry name" value="Peptidase_C19R"/>
    <property type="match status" value="1"/>
</dbReference>
<dbReference type="GO" id="GO:0005524">
    <property type="term" value="F:ATP binding"/>
    <property type="evidence" value="ECO:0007669"/>
    <property type="project" value="UniProtKB-KW"/>
</dbReference>
<dbReference type="Gene3D" id="3.40.50.300">
    <property type="entry name" value="P-loop containing nucleotide triphosphate hydrolases"/>
    <property type="match status" value="5"/>
</dbReference>
<dbReference type="InterPro" id="IPR035699">
    <property type="entry name" value="AAA_6"/>
</dbReference>
<dbReference type="InterPro" id="IPR024743">
    <property type="entry name" value="Dynein_HC_stalk"/>
</dbReference>
<dbReference type="Pfam" id="PF22597">
    <property type="entry name" value="DYN_lid"/>
    <property type="match status" value="1"/>
</dbReference>
<dbReference type="InterPro" id="IPR001394">
    <property type="entry name" value="Peptidase_C19_UCH"/>
</dbReference>
<dbReference type="InterPro" id="IPR035706">
    <property type="entry name" value="AAA_9"/>
</dbReference>
<reference evidence="13" key="2">
    <citation type="submission" date="2022-10" db="EMBL/GenBank/DDBJ databases">
        <authorList>
            <consortium name="ENA_rothamsted_submissions"/>
            <consortium name="culmorum"/>
            <person name="King R."/>
        </authorList>
    </citation>
    <scope>NUCLEOTIDE SEQUENCE</scope>
</reference>
<dbReference type="SUPFAM" id="SSF54001">
    <property type="entry name" value="Cysteine proteinases"/>
    <property type="match status" value="1"/>
</dbReference>
<name>A0A9N9X5B3_PHACE</name>
<dbReference type="Gene3D" id="1.20.58.1120">
    <property type="match status" value="1"/>
</dbReference>
<feature type="domain" description="USP" evidence="12">
    <location>
        <begin position="3702"/>
        <end position="4039"/>
    </location>
</feature>
<evidence type="ECO:0000256" key="9">
    <source>
        <dbReference type="ARBA" id="ARBA00023175"/>
    </source>
</evidence>
<dbReference type="Pfam" id="PF18198">
    <property type="entry name" value="AAA_lid_11"/>
    <property type="match status" value="1"/>
</dbReference>
<protein>
    <recommendedName>
        <fullName evidence="12">USP domain-containing protein</fullName>
    </recommendedName>
</protein>
<dbReference type="InterPro" id="IPR018200">
    <property type="entry name" value="USP_CS"/>
</dbReference>
<dbReference type="Gene3D" id="1.20.920.20">
    <property type="match status" value="1"/>
</dbReference>
<dbReference type="Pfam" id="PF12775">
    <property type="entry name" value="AAA_7"/>
    <property type="match status" value="1"/>
</dbReference>
<dbReference type="GO" id="GO:0007018">
    <property type="term" value="P:microtubule-based movement"/>
    <property type="evidence" value="ECO:0007669"/>
    <property type="project" value="InterPro"/>
</dbReference>
<dbReference type="InterPro" id="IPR028889">
    <property type="entry name" value="USP"/>
</dbReference>
<dbReference type="Gene3D" id="3.20.180.20">
    <property type="entry name" value="Dynein heavy chain, N-terminal domain 2"/>
    <property type="match status" value="1"/>
</dbReference>
<keyword evidence="10" id="KW-0206">Cytoskeleton</keyword>
<evidence type="ECO:0000256" key="6">
    <source>
        <dbReference type="ARBA" id="ARBA00022840"/>
    </source>
</evidence>
<dbReference type="InterPro" id="IPR043157">
    <property type="entry name" value="Dynein_AAA1S"/>
</dbReference>
<dbReference type="PANTHER" id="PTHR45703">
    <property type="entry name" value="DYNEIN HEAVY CHAIN"/>
    <property type="match status" value="1"/>
</dbReference>
<keyword evidence="7" id="KW-0243">Dynein</keyword>
<accession>A0A9N9X5B3</accession>
<proteinExistence type="inferred from homology"/>
<evidence type="ECO:0000256" key="7">
    <source>
        <dbReference type="ARBA" id="ARBA00023017"/>
    </source>
</evidence>
<evidence type="ECO:0000313" key="13">
    <source>
        <dbReference type="EMBL" id="CAG9819767.1"/>
    </source>
</evidence>
<dbReference type="InterPro" id="IPR042222">
    <property type="entry name" value="Dynein_2_N"/>
</dbReference>
<dbReference type="InterPro" id="IPR042219">
    <property type="entry name" value="AAA_lid_11_sf"/>
</dbReference>
<dbReference type="Pfam" id="PF08393">
    <property type="entry name" value="DHC_N2"/>
    <property type="match status" value="1"/>
</dbReference>
<keyword evidence="9" id="KW-0505">Motor protein</keyword>
<dbReference type="Pfam" id="PF18199">
    <property type="entry name" value="Dynein_C"/>
    <property type="match status" value="1"/>
</dbReference>
<keyword evidence="5" id="KW-0547">Nucleotide-binding</keyword>
<dbReference type="Pfam" id="PF17852">
    <property type="entry name" value="Dynein_AAA_lid"/>
    <property type="match status" value="1"/>
</dbReference>
<dbReference type="OrthoDB" id="424310at2759"/>
<evidence type="ECO:0000256" key="8">
    <source>
        <dbReference type="ARBA" id="ARBA00023054"/>
    </source>
</evidence>
<gene>
    <name evidence="13" type="ORF">PHAECO_LOCUS7450</name>
</gene>
<dbReference type="Gene3D" id="1.10.472.130">
    <property type="match status" value="1"/>
</dbReference>
<dbReference type="Pfam" id="PF12780">
    <property type="entry name" value="AAA_8"/>
    <property type="match status" value="1"/>
</dbReference>
<dbReference type="Gene3D" id="1.10.8.720">
    <property type="entry name" value="Region D6 of dynein motor"/>
    <property type="match status" value="1"/>
</dbReference>
<evidence type="ECO:0000259" key="12">
    <source>
        <dbReference type="PROSITE" id="PS50235"/>
    </source>
</evidence>
<dbReference type="Proteomes" id="UP001153737">
    <property type="component" value="Chromosome 3"/>
</dbReference>
<dbReference type="InterPro" id="IPR038765">
    <property type="entry name" value="Papain-like_cys_pep_sf"/>
</dbReference>
<organism evidence="13 14">
    <name type="scientific">Phaedon cochleariae</name>
    <name type="common">Mustard beetle</name>
    <dbReference type="NCBI Taxonomy" id="80249"/>
    <lineage>
        <taxon>Eukaryota</taxon>
        <taxon>Metazoa</taxon>
        <taxon>Ecdysozoa</taxon>
        <taxon>Arthropoda</taxon>
        <taxon>Hexapoda</taxon>
        <taxon>Insecta</taxon>
        <taxon>Pterygota</taxon>
        <taxon>Neoptera</taxon>
        <taxon>Endopterygota</taxon>
        <taxon>Coleoptera</taxon>
        <taxon>Polyphaga</taxon>
        <taxon>Cucujiformia</taxon>
        <taxon>Chrysomeloidea</taxon>
        <taxon>Chrysomelidae</taxon>
        <taxon>Chrysomelinae</taxon>
        <taxon>Chrysomelini</taxon>
        <taxon>Phaedon</taxon>
    </lineage>
</organism>
<reference evidence="13" key="1">
    <citation type="submission" date="2022-01" db="EMBL/GenBank/DDBJ databases">
        <authorList>
            <person name="King R."/>
        </authorList>
    </citation>
    <scope>NUCLEOTIDE SEQUENCE</scope>
</reference>
<dbReference type="Gene3D" id="1.10.8.1220">
    <property type="match status" value="1"/>
</dbReference>
<dbReference type="PROSITE" id="PS00973">
    <property type="entry name" value="USP_2"/>
    <property type="match status" value="1"/>
</dbReference>
<dbReference type="InterPro" id="IPR042228">
    <property type="entry name" value="Dynein_linker_3"/>
</dbReference>
<dbReference type="GO" id="GO:0016579">
    <property type="term" value="P:protein deubiquitination"/>
    <property type="evidence" value="ECO:0007669"/>
    <property type="project" value="InterPro"/>
</dbReference>
<dbReference type="FunFam" id="1.20.920.20:FF:000006">
    <property type="entry name" value="Dynein, axonemal, heavy chain 6"/>
    <property type="match status" value="1"/>
</dbReference>
<dbReference type="Pfam" id="PF12777">
    <property type="entry name" value="MT"/>
    <property type="match status" value="1"/>
</dbReference>
<dbReference type="InterPro" id="IPR054354">
    <property type="entry name" value="DYNC2H1-like_lid"/>
</dbReference>
<dbReference type="Gene3D" id="1.20.1270.280">
    <property type="match status" value="1"/>
</dbReference>
<dbReference type="InterPro" id="IPR004273">
    <property type="entry name" value="Dynein_heavy_D6_P-loop"/>
</dbReference>
<keyword evidence="3" id="KW-0963">Cytoplasm</keyword>
<dbReference type="Pfam" id="PF12781">
    <property type="entry name" value="AAA_9"/>
    <property type="match status" value="1"/>
</dbReference>
<comment type="similarity">
    <text evidence="2">Belongs to the dynein heavy chain family.</text>
</comment>
<evidence type="ECO:0000256" key="2">
    <source>
        <dbReference type="ARBA" id="ARBA00008887"/>
    </source>
</evidence>
<dbReference type="InterPro" id="IPR041466">
    <property type="entry name" value="Dynein_AAA5_ext"/>
</dbReference>
<dbReference type="GO" id="GO:0008569">
    <property type="term" value="F:minus-end-directed microtubule motor activity"/>
    <property type="evidence" value="ECO:0007669"/>
    <property type="project" value="InterPro"/>
</dbReference>
<dbReference type="PROSITE" id="PS50235">
    <property type="entry name" value="USP_3"/>
    <property type="match status" value="1"/>
</dbReference>
<dbReference type="GO" id="GO:0030286">
    <property type="term" value="C:dynein complex"/>
    <property type="evidence" value="ECO:0007669"/>
    <property type="project" value="UniProtKB-KW"/>
</dbReference>
<dbReference type="Pfam" id="PF03028">
    <property type="entry name" value="Dynein_heavy"/>
    <property type="match status" value="1"/>
</dbReference>
<dbReference type="Gene3D" id="3.90.70.10">
    <property type="entry name" value="Cysteine proteinases"/>
    <property type="match status" value="1"/>
</dbReference>
<keyword evidence="8 11" id="KW-0175">Coiled coil</keyword>
<dbReference type="EMBL" id="OU896709">
    <property type="protein sequence ID" value="CAG9819767.1"/>
    <property type="molecule type" value="Genomic_DNA"/>
</dbReference>
<evidence type="ECO:0000313" key="14">
    <source>
        <dbReference type="Proteomes" id="UP001153737"/>
    </source>
</evidence>
<evidence type="ECO:0000256" key="10">
    <source>
        <dbReference type="ARBA" id="ARBA00023212"/>
    </source>
</evidence>
<evidence type="ECO:0000256" key="3">
    <source>
        <dbReference type="ARBA" id="ARBA00022490"/>
    </source>
</evidence>
<dbReference type="InterPro" id="IPR041658">
    <property type="entry name" value="AAA_lid_11"/>
</dbReference>
<evidence type="ECO:0000256" key="4">
    <source>
        <dbReference type="ARBA" id="ARBA00022701"/>
    </source>
</evidence>
<dbReference type="GO" id="GO:0005874">
    <property type="term" value="C:microtubule"/>
    <property type="evidence" value="ECO:0007669"/>
    <property type="project" value="UniProtKB-KW"/>
</dbReference>
<keyword evidence="14" id="KW-1185">Reference proteome</keyword>
<dbReference type="Gene3D" id="1.20.140.100">
    <property type="entry name" value="Dynein heavy chain, N-terminal domain 2"/>
    <property type="match status" value="1"/>
</dbReference>
<keyword evidence="6" id="KW-0067">ATP-binding</keyword>
<dbReference type="InterPro" id="IPR041228">
    <property type="entry name" value="Dynein_C"/>
</dbReference>
<comment type="subcellular location">
    <subcellularLocation>
        <location evidence="1">Cytoplasm</location>
        <location evidence="1">Cytoskeleton</location>
    </subcellularLocation>
</comment>
<dbReference type="PANTHER" id="PTHR45703:SF1">
    <property type="entry name" value="DYNEINS HEAVY CHAIN"/>
    <property type="match status" value="1"/>
</dbReference>